<feature type="transmembrane region" description="Helical" evidence="1">
    <location>
        <begin position="25"/>
        <end position="50"/>
    </location>
</feature>
<dbReference type="AlphaFoldDB" id="A0A7C9TN03"/>
<name>A0A7C9TN03_9BURK</name>
<gene>
    <name evidence="2" type="ORF">G3A44_12890</name>
</gene>
<dbReference type="PROSITE" id="PS00409">
    <property type="entry name" value="PROKAR_NTER_METHYL"/>
    <property type="match status" value="1"/>
</dbReference>
<keyword evidence="1" id="KW-0812">Transmembrane</keyword>
<dbReference type="Proteomes" id="UP000484255">
    <property type="component" value="Unassembled WGS sequence"/>
</dbReference>
<comment type="caution">
    <text evidence="2">The sequence shown here is derived from an EMBL/GenBank/DDBJ whole genome shotgun (WGS) entry which is preliminary data.</text>
</comment>
<dbReference type="Pfam" id="PF07963">
    <property type="entry name" value="N_methyl"/>
    <property type="match status" value="1"/>
</dbReference>
<evidence type="ECO:0000313" key="3">
    <source>
        <dbReference type="Proteomes" id="UP000484255"/>
    </source>
</evidence>
<keyword evidence="3" id="KW-1185">Reference proteome</keyword>
<organism evidence="2 3">
    <name type="scientific">Ideonella livida</name>
    <dbReference type="NCBI Taxonomy" id="2707176"/>
    <lineage>
        <taxon>Bacteria</taxon>
        <taxon>Pseudomonadati</taxon>
        <taxon>Pseudomonadota</taxon>
        <taxon>Betaproteobacteria</taxon>
        <taxon>Burkholderiales</taxon>
        <taxon>Sphaerotilaceae</taxon>
        <taxon>Ideonella</taxon>
    </lineage>
</organism>
<evidence type="ECO:0000256" key="1">
    <source>
        <dbReference type="SAM" id="Phobius"/>
    </source>
</evidence>
<reference evidence="2 3" key="1">
    <citation type="submission" date="2020-02" db="EMBL/GenBank/DDBJ databases">
        <title>Ideonella bacterium strain TBM-1.</title>
        <authorList>
            <person name="Chen W.-M."/>
        </authorList>
    </citation>
    <scope>NUCLEOTIDE SEQUENCE [LARGE SCALE GENOMIC DNA]</scope>
    <source>
        <strain evidence="2 3">TBM-1</strain>
    </source>
</reference>
<dbReference type="InterPro" id="IPR012902">
    <property type="entry name" value="N_methyl_site"/>
</dbReference>
<dbReference type="Pfam" id="PF16074">
    <property type="entry name" value="PilW"/>
    <property type="match status" value="1"/>
</dbReference>
<keyword evidence="1" id="KW-0472">Membrane</keyword>
<sequence length="404" mass="41400">MKDLRTTPTVRPFARRQPRGRGARGLSLVELMVALAVGALVSVAVLGVLVEAEGRKRVTTRLNDLEQAGALALYQIDTLARSAGSGFTAVAGTGYGCVLHAKATSGQTLPLSAALPAPFENVDPDGSGQFLLAPVLILPGATAHPDASRPSDALLLMSGTAAAGGVATSVTAAPGTALSVPQTLTFHANELLLLHDPVAASCAVSQVASTFAGPPATSLPLGGDFHAATVGGLSLAGLGDKTQVLPLGVPAAGTSPQFLVLGVGAEQTLFAYDLLQTDGQDRALRALAAGVYAMHAVYGVDNDDDGRIDAWASPSSGTYAASGLVAGTTGLPAIFKRIKAIRVALVLRSLQPEKTVQSADSLHLFADLEPVGLNLLRTLDAAERHYRYRVVETTVVLRNPVGVS</sequence>
<accession>A0A7C9TN03</accession>
<dbReference type="RefSeq" id="WP_163457933.1">
    <property type="nucleotide sequence ID" value="NZ_JAAGOH010000014.1"/>
</dbReference>
<dbReference type="InterPro" id="IPR032092">
    <property type="entry name" value="PilW"/>
</dbReference>
<evidence type="ECO:0000313" key="2">
    <source>
        <dbReference type="EMBL" id="NDY92086.1"/>
    </source>
</evidence>
<dbReference type="EMBL" id="JAAGOH010000014">
    <property type="protein sequence ID" value="NDY92086.1"/>
    <property type="molecule type" value="Genomic_DNA"/>
</dbReference>
<protein>
    <submittedName>
        <fullName evidence="2">Prepilin-type N-terminal cleavage/methylation domain-containing protein</fullName>
    </submittedName>
</protein>
<proteinExistence type="predicted"/>
<keyword evidence="1" id="KW-1133">Transmembrane helix</keyword>
<dbReference type="GO" id="GO:0043683">
    <property type="term" value="P:type IV pilus assembly"/>
    <property type="evidence" value="ECO:0007669"/>
    <property type="project" value="InterPro"/>
</dbReference>
<dbReference type="NCBIfam" id="TIGR02532">
    <property type="entry name" value="IV_pilin_GFxxxE"/>
    <property type="match status" value="1"/>
</dbReference>